<feature type="compositionally biased region" description="Pro residues" evidence="1">
    <location>
        <begin position="159"/>
        <end position="172"/>
    </location>
</feature>
<dbReference type="EMBL" id="LCWV01000009">
    <property type="protein sequence ID" value="PWI70336.1"/>
    <property type="molecule type" value="Genomic_DNA"/>
</dbReference>
<protein>
    <submittedName>
        <fullName evidence="2">Uncharacterized protein</fullName>
    </submittedName>
</protein>
<feature type="compositionally biased region" description="Basic residues" evidence="1">
    <location>
        <begin position="177"/>
        <end position="186"/>
    </location>
</feature>
<feature type="compositionally biased region" description="Polar residues" evidence="1">
    <location>
        <begin position="19"/>
        <end position="36"/>
    </location>
</feature>
<feature type="region of interest" description="Disordered" evidence="1">
    <location>
        <begin position="159"/>
        <end position="189"/>
    </location>
</feature>
<gene>
    <name evidence="2" type="ORF">PCL_12735</name>
</gene>
<dbReference type="Proteomes" id="UP000245956">
    <property type="component" value="Unassembled WGS sequence"/>
</dbReference>
<evidence type="ECO:0000313" key="3">
    <source>
        <dbReference type="Proteomes" id="UP000245956"/>
    </source>
</evidence>
<evidence type="ECO:0000313" key="2">
    <source>
        <dbReference type="EMBL" id="PWI70336.1"/>
    </source>
</evidence>
<organism evidence="2 3">
    <name type="scientific">Purpureocillium lilacinum</name>
    <name type="common">Paecilomyces lilacinus</name>
    <dbReference type="NCBI Taxonomy" id="33203"/>
    <lineage>
        <taxon>Eukaryota</taxon>
        <taxon>Fungi</taxon>
        <taxon>Dikarya</taxon>
        <taxon>Ascomycota</taxon>
        <taxon>Pezizomycotina</taxon>
        <taxon>Sordariomycetes</taxon>
        <taxon>Hypocreomycetidae</taxon>
        <taxon>Hypocreales</taxon>
        <taxon>Ophiocordycipitaceae</taxon>
        <taxon>Purpureocillium</taxon>
    </lineage>
</organism>
<feature type="region of interest" description="Disordered" evidence="1">
    <location>
        <begin position="19"/>
        <end position="39"/>
    </location>
</feature>
<evidence type="ECO:0000256" key="1">
    <source>
        <dbReference type="SAM" id="MobiDB-lite"/>
    </source>
</evidence>
<sequence length="267" mass="29446">MVRLGAGMALTSTSPRWRFKPSSSMLDPPATTSPQSFGWMDGRSTQISPRLTLTHSLTLGRAVPAQRSAGFSYCALTSTSSSSVVRPPWRSPSRHPIDCRQPHLGRGIAEHVEPASLQHIQPITQPLLSAISSKHTHTHTIPSRWPFLPNFSPLAHPSHSPPCLHPSFPHPSPSSHHPCRPPHRVAQHPLMRPLPSSLRANRAYKNLSPKTRLAVGVGVIAWGVAGLYLSDRAEEKFGYTPSDKDKEELRSWTPRIVTVEKPDRGDK</sequence>
<name>A0A2U3E779_PURLI</name>
<dbReference type="AlphaFoldDB" id="A0A2U3E779"/>
<reference evidence="2 3" key="1">
    <citation type="journal article" date="2016" name="Front. Microbiol.">
        <title>Genome and transcriptome sequences reveal the specific parasitism of the nematophagous Purpureocillium lilacinum 36-1.</title>
        <authorList>
            <person name="Xie J."/>
            <person name="Li S."/>
            <person name="Mo C."/>
            <person name="Xiao X."/>
            <person name="Peng D."/>
            <person name="Wang G."/>
            <person name="Xiao Y."/>
        </authorList>
    </citation>
    <scope>NUCLEOTIDE SEQUENCE [LARGE SCALE GENOMIC DNA]</scope>
    <source>
        <strain evidence="2 3">36-1</strain>
    </source>
</reference>
<accession>A0A2U3E779</accession>
<comment type="caution">
    <text evidence="2">The sequence shown here is derived from an EMBL/GenBank/DDBJ whole genome shotgun (WGS) entry which is preliminary data.</text>
</comment>
<proteinExistence type="predicted"/>